<accession>A0AAE3ZF26</accession>
<proteinExistence type="predicted"/>
<evidence type="ECO:0000259" key="2">
    <source>
        <dbReference type="Pfam" id="PF12770"/>
    </source>
</evidence>
<feature type="compositionally biased region" description="Basic and acidic residues" evidence="1">
    <location>
        <begin position="17"/>
        <end position="28"/>
    </location>
</feature>
<gene>
    <name evidence="3" type="ORF">JOF55_002634</name>
</gene>
<evidence type="ECO:0000256" key="1">
    <source>
        <dbReference type="SAM" id="MobiDB-lite"/>
    </source>
</evidence>
<dbReference type="AlphaFoldDB" id="A0AAE3ZF26"/>
<sequence>MDDDVSRRNRTFRRLPRSAEEPSQEHRGNTWFADSTDSSPAAADQQSTGHPAASGPTGPTAGDRAGSEGQGGRRQSPPESPQTSRESPQQRYARALSALNEMVTTRDFRDLSWVIQVLRATAGVLHEQDPSRPSVLNNLGSAAQLAYISSGDIADLEDAVGYYRAAASTGQDDDPDLVLYSCNLALALTDHAARTGEAGHAADAVRAARRAMNHVSSDDQRRVTTLIRLANALKLYARIAEDPDSDEESVELFREAARGALSGEHAQAHRSDGPELLINLGSALLRRHERAAAAEDLDEGIDHLRNGIDILPGGEHRYTALVHLSEALRLRYRQRGDLHDLQSAINELLGITDDVDNSHALLGKVLWSLTSATAEYVDSASEPGNLYPALRAIGPAIRGLASDDPNRAMALAGYGALTRRHYLYGADPDTLDTAVAAGEAAVAAASDSYKRCAVLNSLVSTLITRYEHSGEPADLERAATVATEALESAPGGTVPQHTAWAQLGVLAMHRYRRNSRTAELETATEMFDRALIAMPGTAPERVAVSTHLGHTLQTLYHRTGRRKLYRWARRALTEAATLPTGPADQRLRAANLCGRLAAQAHRWSEALESFTTAVELLPLVTRGKRAIASPVTQRRWAYVTADAAACALEVGQPKRAVELLEHGRRALLAELLPASGELGELHRRQQQLATDAVRLRRLLDRPPEEPEMAAGDIVTESERRRWLAEAWDDLLREARTEHAQKDHLRITPFAELASAADEGSVVLVNLSRYRSDALIVFAGRVLIVPLPGAGPESATEQAEAAVSAAQQPHRNARAAPGGQEQQGLVTAMDWLWHNITRPVLDRMGYTHAPRGNERWPRLWWSVTGALAFLPLHAAASADDRSCALDRVVSSYTPGLSTLLRAKRRAPLAEKHPRALVAAGSEQAAQHQELPPQNRTLARYWPSADVLAQERSTPDDVLDVLPDYPLVHVCEPSTQQPAHPAAGRVLDRDPWGRSLDLVELGQVHLPEAEFAYLGRCRTTADIPSAAAVSLGSALGFAGFAHVISALWAVDDDSAAQIHAGVYGQLCEDGHFATDRSGDALHAAARRMREEHPEQPARWAAYTHVGP</sequence>
<feature type="compositionally biased region" description="Polar residues" evidence="1">
    <location>
        <begin position="81"/>
        <end position="90"/>
    </location>
</feature>
<dbReference type="Gene3D" id="1.25.40.10">
    <property type="entry name" value="Tetratricopeptide repeat domain"/>
    <property type="match status" value="2"/>
</dbReference>
<feature type="compositionally biased region" description="Low complexity" evidence="1">
    <location>
        <begin position="792"/>
        <end position="807"/>
    </location>
</feature>
<dbReference type="Pfam" id="PF12770">
    <property type="entry name" value="CHAT"/>
    <property type="match status" value="1"/>
</dbReference>
<keyword evidence="4" id="KW-1185">Reference proteome</keyword>
<name>A0AAE3ZF26_9ACTN</name>
<dbReference type="InterPro" id="IPR024983">
    <property type="entry name" value="CHAT_dom"/>
</dbReference>
<feature type="domain" description="CHAT" evidence="2">
    <location>
        <begin position="829"/>
        <end position="1104"/>
    </location>
</feature>
<feature type="compositionally biased region" description="Low complexity" evidence="1">
    <location>
        <begin position="33"/>
        <end position="48"/>
    </location>
</feature>
<feature type="region of interest" description="Disordered" evidence="1">
    <location>
        <begin position="1"/>
        <end position="91"/>
    </location>
</feature>
<organism evidence="3 4">
    <name type="scientific">Haloactinomyces albus</name>
    <dbReference type="NCBI Taxonomy" id="1352928"/>
    <lineage>
        <taxon>Bacteria</taxon>
        <taxon>Bacillati</taxon>
        <taxon>Actinomycetota</taxon>
        <taxon>Actinomycetes</taxon>
        <taxon>Actinopolysporales</taxon>
        <taxon>Actinopolysporaceae</taxon>
        <taxon>Haloactinomyces</taxon>
    </lineage>
</organism>
<protein>
    <submittedName>
        <fullName evidence="3">Tetratricopeptide (TPR) repeat protein</fullName>
    </submittedName>
</protein>
<dbReference type="RefSeq" id="WP_310273997.1">
    <property type="nucleotide sequence ID" value="NZ_JAVDXW010000001.1"/>
</dbReference>
<reference evidence="3" key="1">
    <citation type="submission" date="2023-07" db="EMBL/GenBank/DDBJ databases">
        <title>Sequencing the genomes of 1000 actinobacteria strains.</title>
        <authorList>
            <person name="Klenk H.-P."/>
        </authorList>
    </citation>
    <scope>NUCLEOTIDE SEQUENCE</scope>
    <source>
        <strain evidence="3">DSM 45977</strain>
    </source>
</reference>
<comment type="caution">
    <text evidence="3">The sequence shown here is derived from an EMBL/GenBank/DDBJ whole genome shotgun (WGS) entry which is preliminary data.</text>
</comment>
<evidence type="ECO:0000313" key="3">
    <source>
        <dbReference type="EMBL" id="MDR7302453.1"/>
    </source>
</evidence>
<dbReference type="InterPro" id="IPR011990">
    <property type="entry name" value="TPR-like_helical_dom_sf"/>
</dbReference>
<evidence type="ECO:0000313" key="4">
    <source>
        <dbReference type="Proteomes" id="UP001180845"/>
    </source>
</evidence>
<dbReference type="Proteomes" id="UP001180845">
    <property type="component" value="Unassembled WGS sequence"/>
</dbReference>
<feature type="region of interest" description="Disordered" evidence="1">
    <location>
        <begin position="790"/>
        <end position="819"/>
    </location>
</feature>
<dbReference type="EMBL" id="JAVDXW010000001">
    <property type="protein sequence ID" value="MDR7302453.1"/>
    <property type="molecule type" value="Genomic_DNA"/>
</dbReference>